<reference evidence="12 13" key="1">
    <citation type="submission" date="2016-09" db="EMBL/GenBank/DDBJ databases">
        <authorList>
            <person name="Capua I."/>
            <person name="De Benedictis P."/>
            <person name="Joannis T."/>
            <person name="Lombin L.H."/>
            <person name="Cattoli G."/>
        </authorList>
    </citation>
    <scope>NUCLEOTIDE SEQUENCE [LARGE SCALE GENOMIC DNA]</scope>
    <source>
        <strain evidence="12 13">UB20</strain>
    </source>
</reference>
<dbReference type="PANTHER" id="PTHR10434">
    <property type="entry name" value="1-ACYL-SN-GLYCEROL-3-PHOSPHATE ACYLTRANSFERASE"/>
    <property type="match status" value="1"/>
</dbReference>
<evidence type="ECO:0000256" key="4">
    <source>
        <dbReference type="ARBA" id="ARBA00008655"/>
    </source>
</evidence>
<keyword evidence="10" id="KW-0812">Transmembrane</keyword>
<dbReference type="InterPro" id="IPR002123">
    <property type="entry name" value="Plipid/glycerol_acylTrfase"/>
</dbReference>
<dbReference type="SMART" id="SM00563">
    <property type="entry name" value="PlsC"/>
    <property type="match status" value="1"/>
</dbReference>
<gene>
    <name evidence="12" type="primary">plsC</name>
    <name evidence="12" type="ORF">TFUB20_00007</name>
</gene>
<comment type="pathway">
    <text evidence="2">Phospholipid metabolism; CDP-diacylglycerol biosynthesis; CDP-diacylglycerol from sn-glycerol 3-phosphate: step 2/3.</text>
</comment>
<keyword evidence="7 9" id="KW-0808">Transferase</keyword>
<dbReference type="Pfam" id="PF01553">
    <property type="entry name" value="Acyltransferase"/>
    <property type="match status" value="1"/>
</dbReference>
<keyword evidence="9" id="KW-0594">Phospholipid biosynthesis</keyword>
<dbReference type="SUPFAM" id="SSF69593">
    <property type="entry name" value="Glycerol-3-phosphate (1)-acyltransferase"/>
    <property type="match status" value="1"/>
</dbReference>
<feature type="transmembrane region" description="Helical" evidence="10">
    <location>
        <begin position="12"/>
        <end position="45"/>
    </location>
</feature>
<protein>
    <recommendedName>
        <fullName evidence="6 9">1-acyl-sn-glycerol-3-phosphate acyltransferase</fullName>
        <ecNumber evidence="5 9">2.3.1.51</ecNumber>
    </recommendedName>
</protein>
<keyword evidence="10" id="KW-0472">Membrane</keyword>
<proteinExistence type="inferred from homology"/>
<sequence length="253" mass="28355">MPLEKDKQMLRILYAVYFGLIAIPVFVVHTILTALIVTVGCLLGGEKFFSFYPGMLWSKVTCRLAMCPVKVYGREHLHKGQSYVFVANHQGAFDIFLIYGFLGVPMKWMMKRGLAKIPFVGYACRAAGFIFVDNSSPKAARRSIAEAEQKLKNGASLTVFPEGSRSETGKVGRFKKGAFQIALDLHLPIVPITLNGPYHVLPIGSWRVRPHRMEMVIHPPIHETEQPIASGSLQQYADTTKQIITSALWEEFK</sequence>
<evidence type="ECO:0000256" key="3">
    <source>
        <dbReference type="ARBA" id="ARBA00005189"/>
    </source>
</evidence>
<evidence type="ECO:0000259" key="11">
    <source>
        <dbReference type="SMART" id="SM00563"/>
    </source>
</evidence>
<evidence type="ECO:0000256" key="2">
    <source>
        <dbReference type="ARBA" id="ARBA00004728"/>
    </source>
</evidence>
<evidence type="ECO:0000256" key="10">
    <source>
        <dbReference type="SAM" id="Phobius"/>
    </source>
</evidence>
<dbReference type="OMA" id="DGWAACA"/>
<dbReference type="AlphaFoldDB" id="A0A1D3UBG7"/>
<dbReference type="Proteomes" id="UP000182057">
    <property type="component" value="Unassembled WGS sequence"/>
</dbReference>
<keyword evidence="8 9" id="KW-0012">Acyltransferase</keyword>
<dbReference type="GO" id="GO:0016020">
    <property type="term" value="C:membrane"/>
    <property type="evidence" value="ECO:0007669"/>
    <property type="project" value="InterPro"/>
</dbReference>
<evidence type="ECO:0000256" key="5">
    <source>
        <dbReference type="ARBA" id="ARBA00013211"/>
    </source>
</evidence>
<dbReference type="EMBL" id="FMMM01000001">
    <property type="protein sequence ID" value="SCQ17428.1"/>
    <property type="molecule type" value="Genomic_DNA"/>
</dbReference>
<dbReference type="InterPro" id="IPR004552">
    <property type="entry name" value="AGP_acyltrans"/>
</dbReference>
<comment type="similarity">
    <text evidence="4 9">Belongs to the 1-acyl-sn-glycerol-3-phosphate acyltransferase family.</text>
</comment>
<evidence type="ECO:0000256" key="7">
    <source>
        <dbReference type="ARBA" id="ARBA00022679"/>
    </source>
</evidence>
<comment type="domain">
    <text evidence="9">The HXXXXD motif is essential for acyltransferase activity and may constitute the binding site for the phosphate moiety of the glycerol-3-phosphate.</text>
</comment>
<keyword evidence="9" id="KW-1208">Phospholipid metabolism</keyword>
<evidence type="ECO:0000256" key="9">
    <source>
        <dbReference type="RuleBase" id="RU361267"/>
    </source>
</evidence>
<evidence type="ECO:0000256" key="6">
    <source>
        <dbReference type="ARBA" id="ARBA00016139"/>
    </source>
</evidence>
<keyword evidence="10" id="KW-1133">Transmembrane helix</keyword>
<dbReference type="CDD" id="cd07989">
    <property type="entry name" value="LPLAT_AGPAT-like"/>
    <property type="match status" value="1"/>
</dbReference>
<dbReference type="EC" id="2.3.1.51" evidence="5 9"/>
<dbReference type="PANTHER" id="PTHR10434:SF66">
    <property type="entry name" value="PHOSPHOLIPID_GLYCEROL ACYLTRANSFERASE DOMAIN-CONTAINING PROTEIN"/>
    <property type="match status" value="1"/>
</dbReference>
<comment type="catalytic activity">
    <reaction evidence="1 9">
        <text>a 1-acyl-sn-glycero-3-phosphate + an acyl-CoA = a 1,2-diacyl-sn-glycero-3-phosphate + CoA</text>
        <dbReference type="Rhea" id="RHEA:19709"/>
        <dbReference type="ChEBI" id="CHEBI:57287"/>
        <dbReference type="ChEBI" id="CHEBI:57970"/>
        <dbReference type="ChEBI" id="CHEBI:58342"/>
        <dbReference type="ChEBI" id="CHEBI:58608"/>
        <dbReference type="EC" id="2.3.1.51"/>
    </reaction>
</comment>
<keyword evidence="9" id="KW-0443">Lipid metabolism</keyword>
<evidence type="ECO:0000313" key="13">
    <source>
        <dbReference type="Proteomes" id="UP000182057"/>
    </source>
</evidence>
<organism evidence="12 13">
    <name type="scientific">Tannerella forsythia</name>
    <name type="common">Bacteroides forsythus</name>
    <dbReference type="NCBI Taxonomy" id="28112"/>
    <lineage>
        <taxon>Bacteria</taxon>
        <taxon>Pseudomonadati</taxon>
        <taxon>Bacteroidota</taxon>
        <taxon>Bacteroidia</taxon>
        <taxon>Bacteroidales</taxon>
        <taxon>Tannerellaceae</taxon>
        <taxon>Tannerella</taxon>
    </lineage>
</organism>
<dbReference type="GO" id="GO:0003841">
    <property type="term" value="F:1-acylglycerol-3-phosphate O-acyltransferase activity"/>
    <property type="evidence" value="ECO:0007669"/>
    <property type="project" value="UniProtKB-UniRule"/>
</dbReference>
<keyword evidence="9" id="KW-0444">Lipid biosynthesis</keyword>
<name>A0A1D3UBG7_TANFO</name>
<dbReference type="GO" id="GO:0006654">
    <property type="term" value="P:phosphatidic acid biosynthetic process"/>
    <property type="evidence" value="ECO:0007669"/>
    <property type="project" value="TreeGrafter"/>
</dbReference>
<accession>A0A1D3UBG7</accession>
<evidence type="ECO:0000313" key="12">
    <source>
        <dbReference type="EMBL" id="SCQ17428.1"/>
    </source>
</evidence>
<comment type="pathway">
    <text evidence="3">Lipid metabolism.</text>
</comment>
<feature type="transmembrane region" description="Helical" evidence="10">
    <location>
        <begin position="82"/>
        <end position="102"/>
    </location>
</feature>
<evidence type="ECO:0000256" key="1">
    <source>
        <dbReference type="ARBA" id="ARBA00001141"/>
    </source>
</evidence>
<dbReference type="NCBIfam" id="TIGR00530">
    <property type="entry name" value="AGP_acyltrn"/>
    <property type="match status" value="1"/>
</dbReference>
<evidence type="ECO:0000256" key="8">
    <source>
        <dbReference type="ARBA" id="ARBA00023315"/>
    </source>
</evidence>
<feature type="domain" description="Phospholipid/glycerol acyltransferase" evidence="11">
    <location>
        <begin position="83"/>
        <end position="197"/>
    </location>
</feature>